<dbReference type="OrthoDB" id="764703at2759"/>
<accession>A0A8T3BTS9</accession>
<dbReference type="PANTHER" id="PTHR33710:SF77">
    <property type="entry name" value="DNASE I-LIKE SUPERFAMILY PROTEIN"/>
    <property type="match status" value="1"/>
</dbReference>
<gene>
    <name evidence="1" type="ORF">KFK09_004689</name>
</gene>
<dbReference type="Gene3D" id="3.60.10.10">
    <property type="entry name" value="Endonuclease/exonuclease/phosphatase"/>
    <property type="match status" value="1"/>
</dbReference>
<proteinExistence type="predicted"/>
<organism evidence="1 2">
    <name type="scientific">Dendrobium nobile</name>
    <name type="common">Orchid</name>
    <dbReference type="NCBI Taxonomy" id="94219"/>
    <lineage>
        <taxon>Eukaryota</taxon>
        <taxon>Viridiplantae</taxon>
        <taxon>Streptophyta</taxon>
        <taxon>Embryophyta</taxon>
        <taxon>Tracheophyta</taxon>
        <taxon>Spermatophyta</taxon>
        <taxon>Magnoliopsida</taxon>
        <taxon>Liliopsida</taxon>
        <taxon>Asparagales</taxon>
        <taxon>Orchidaceae</taxon>
        <taxon>Epidendroideae</taxon>
        <taxon>Malaxideae</taxon>
        <taxon>Dendrobiinae</taxon>
        <taxon>Dendrobium</taxon>
    </lineage>
</organism>
<dbReference type="EMBL" id="JAGYWB010000005">
    <property type="protein sequence ID" value="KAI0522317.1"/>
    <property type="molecule type" value="Genomic_DNA"/>
</dbReference>
<name>A0A8T3BTS9_DENNO</name>
<dbReference type="AlphaFoldDB" id="A0A8T3BTS9"/>
<evidence type="ECO:0000313" key="2">
    <source>
        <dbReference type="Proteomes" id="UP000829196"/>
    </source>
</evidence>
<dbReference type="InterPro" id="IPR036691">
    <property type="entry name" value="Endo/exonu/phosph_ase_sf"/>
</dbReference>
<dbReference type="PANTHER" id="PTHR33710">
    <property type="entry name" value="BNAC02G09200D PROTEIN"/>
    <property type="match status" value="1"/>
</dbReference>
<sequence length="663" mass="75916">MENVQILQYLGDNWDSFLAPSEGLSGGILFRWRKDVAIFNVKEVSSQVVVGNLEVLNRKCWLVSTVYGSRNSVDRKLLWEKLENLNTGNLPAVIGGDFNCILSQEEKRGGKKFTFSQGARDMKGFMNNNDFHEIGFVGPKFTWCNNKSRSSRILERLDRCLLNSYAMNSIQLALVKHLSRFASDHCPIILEIFKPITVARKDLRFEDVWTSYHGATALVEKSWNKLEEAEGLLEDSKLAVLRSKINELNCTLARLNIWWRQRAKVRWLEDRDANTTFFHTFANARRCSNWIKHVITDDGWQHGNGQIDGWPKPFNLLEAEDQRLLESDFSKDELQKKLCLPKQKGGRGLFSAANKVGHLRAKFALEFYTKQDSLLNCILRAKYGENLWEKHKKNGCSSTWKILCNGAIFLTNIVRWRICNGNSIDWMNDTWLQDKSLSKWPTFVNTNEVANNFLNFFISNGIWIEEHLRLYFNEDLVEMITNVPIYPEKGNDQIEIKWKHTGCSKLKKRKLEERTWKGERKGWSLRGRRSLDRILRECGGDIHTVDPTNMHLSTIGFKGRLEGSFRKKKISLVSKDLAPPSHQGSYLLTLFGRFVFALFWEEEDLFDVKGPGSSAAPGKVKVILYRLLHLAVLAKGESLCGTSAILGGCLRGVDVGQGLTEPL</sequence>
<reference evidence="1" key="1">
    <citation type="journal article" date="2022" name="Front. Genet.">
        <title>Chromosome-Scale Assembly of the Dendrobium nobile Genome Provides Insights Into the Molecular Mechanism of the Biosynthesis of the Medicinal Active Ingredient of Dendrobium.</title>
        <authorList>
            <person name="Xu Q."/>
            <person name="Niu S.-C."/>
            <person name="Li K.-L."/>
            <person name="Zheng P.-J."/>
            <person name="Zhang X.-J."/>
            <person name="Jia Y."/>
            <person name="Liu Y."/>
            <person name="Niu Y.-X."/>
            <person name="Yu L.-H."/>
            <person name="Chen D.-F."/>
            <person name="Zhang G.-Q."/>
        </authorList>
    </citation>
    <scope>NUCLEOTIDE SEQUENCE</scope>
    <source>
        <tissue evidence="1">Leaf</tissue>
    </source>
</reference>
<protein>
    <recommendedName>
        <fullName evidence="3">Endonuclease/exonuclease/phosphatase domain-containing protein</fullName>
    </recommendedName>
</protein>
<dbReference type="SUPFAM" id="SSF56219">
    <property type="entry name" value="DNase I-like"/>
    <property type="match status" value="1"/>
</dbReference>
<comment type="caution">
    <text evidence="1">The sequence shown here is derived from an EMBL/GenBank/DDBJ whole genome shotgun (WGS) entry which is preliminary data.</text>
</comment>
<evidence type="ECO:0000313" key="1">
    <source>
        <dbReference type="EMBL" id="KAI0522317.1"/>
    </source>
</evidence>
<keyword evidence="2" id="KW-1185">Reference proteome</keyword>
<dbReference type="Proteomes" id="UP000829196">
    <property type="component" value="Unassembled WGS sequence"/>
</dbReference>
<evidence type="ECO:0008006" key="3">
    <source>
        <dbReference type="Google" id="ProtNLM"/>
    </source>
</evidence>